<accession>A0A8J2TRP6</accession>
<dbReference type="PANTHER" id="PTHR30213">
    <property type="entry name" value="INNER MEMBRANE PROTEIN YHJD"/>
    <property type="match status" value="1"/>
</dbReference>
<keyword evidence="2" id="KW-1003">Cell membrane</keyword>
<name>A0A8J2TRP6_9BACI</name>
<reference evidence="7" key="1">
    <citation type="journal article" date="2014" name="Int. J. Syst. Evol. Microbiol.">
        <title>Complete genome sequence of Corynebacterium casei LMG S-19264T (=DSM 44701T), isolated from a smear-ripened cheese.</title>
        <authorList>
            <consortium name="US DOE Joint Genome Institute (JGI-PGF)"/>
            <person name="Walter F."/>
            <person name="Albersmeier A."/>
            <person name="Kalinowski J."/>
            <person name="Ruckert C."/>
        </authorList>
    </citation>
    <scope>NUCLEOTIDE SEQUENCE</scope>
    <source>
        <strain evidence="7">CGMCC 1.12360</strain>
    </source>
</reference>
<keyword evidence="8" id="KW-1185">Reference proteome</keyword>
<dbReference type="Proteomes" id="UP000602050">
    <property type="component" value="Unassembled WGS sequence"/>
</dbReference>
<dbReference type="PIRSF" id="PIRSF035875">
    <property type="entry name" value="RNase_BN"/>
    <property type="match status" value="1"/>
</dbReference>
<organism evidence="7 8">
    <name type="scientific">Compostibacillus humi</name>
    <dbReference type="NCBI Taxonomy" id="1245525"/>
    <lineage>
        <taxon>Bacteria</taxon>
        <taxon>Bacillati</taxon>
        <taxon>Bacillota</taxon>
        <taxon>Bacilli</taxon>
        <taxon>Bacillales</taxon>
        <taxon>Bacillaceae</taxon>
        <taxon>Compostibacillus</taxon>
    </lineage>
</organism>
<dbReference type="PANTHER" id="PTHR30213:SF0">
    <property type="entry name" value="UPF0761 MEMBRANE PROTEIN YIHY"/>
    <property type="match status" value="1"/>
</dbReference>
<reference evidence="7" key="2">
    <citation type="submission" date="2020-09" db="EMBL/GenBank/DDBJ databases">
        <authorList>
            <person name="Sun Q."/>
            <person name="Zhou Y."/>
        </authorList>
    </citation>
    <scope>NUCLEOTIDE SEQUENCE</scope>
    <source>
        <strain evidence="7">CGMCC 1.12360</strain>
    </source>
</reference>
<evidence type="ECO:0000313" key="7">
    <source>
        <dbReference type="EMBL" id="GFZ84284.1"/>
    </source>
</evidence>
<dbReference type="InterPro" id="IPR017039">
    <property type="entry name" value="Virul_fac_BrkB"/>
</dbReference>
<feature type="transmembrane region" description="Helical" evidence="6">
    <location>
        <begin position="20"/>
        <end position="46"/>
    </location>
</feature>
<gene>
    <name evidence="7" type="ORF">GCM10010978_25760</name>
</gene>
<evidence type="ECO:0000256" key="4">
    <source>
        <dbReference type="ARBA" id="ARBA00022989"/>
    </source>
</evidence>
<evidence type="ECO:0000256" key="2">
    <source>
        <dbReference type="ARBA" id="ARBA00022475"/>
    </source>
</evidence>
<sequence>MGRFKALLEALMNRLEEADVFGLSAQLAYFFLLSLFPFLIFIMNLIGLLPLDHDILVTIIGYYAPEEITDLITTNMDQLIHANSRGLLSLGAIGTLWAASNAINAIMRAFNKIYQIEETRHFLFNRFIAVVLTIAMIFVIIIALLLPVFGRIIGVHIFAFFGLSERFLEVWEMLRWLLSTIIFFIVLLALYKLAPSKWIRIRDAVWGAIIATGLWQIVSYGFSFYVNSLANYSANYGSLGTIIILMIWFYLFGLIIMLGGAFNAFLSQIKGGKRK</sequence>
<keyword evidence="4 6" id="KW-1133">Transmembrane helix</keyword>
<dbReference type="Pfam" id="PF03631">
    <property type="entry name" value="Virul_fac_BrkB"/>
    <property type="match status" value="1"/>
</dbReference>
<feature type="transmembrane region" description="Helical" evidence="6">
    <location>
        <begin position="242"/>
        <end position="266"/>
    </location>
</feature>
<keyword evidence="3 6" id="KW-0812">Transmembrane</keyword>
<dbReference type="GO" id="GO:0005886">
    <property type="term" value="C:plasma membrane"/>
    <property type="evidence" value="ECO:0007669"/>
    <property type="project" value="UniProtKB-SubCell"/>
</dbReference>
<proteinExistence type="predicted"/>
<dbReference type="NCBIfam" id="TIGR00765">
    <property type="entry name" value="yihY_not_rbn"/>
    <property type="match status" value="1"/>
</dbReference>
<dbReference type="AlphaFoldDB" id="A0A8J2TRP6"/>
<feature type="transmembrane region" description="Helical" evidence="6">
    <location>
        <begin position="173"/>
        <end position="191"/>
    </location>
</feature>
<evidence type="ECO:0000256" key="5">
    <source>
        <dbReference type="ARBA" id="ARBA00023136"/>
    </source>
</evidence>
<evidence type="ECO:0000256" key="6">
    <source>
        <dbReference type="SAM" id="Phobius"/>
    </source>
</evidence>
<evidence type="ECO:0000256" key="3">
    <source>
        <dbReference type="ARBA" id="ARBA00022692"/>
    </source>
</evidence>
<protein>
    <submittedName>
        <fullName evidence="7">Uncharacterized protein</fullName>
    </submittedName>
</protein>
<comment type="subcellular location">
    <subcellularLocation>
        <location evidence="1">Cell membrane</location>
        <topology evidence="1">Multi-pass membrane protein</topology>
    </subcellularLocation>
</comment>
<dbReference type="EMBL" id="BMEV01000056">
    <property type="protein sequence ID" value="GFZ84284.1"/>
    <property type="molecule type" value="Genomic_DNA"/>
</dbReference>
<evidence type="ECO:0000313" key="8">
    <source>
        <dbReference type="Proteomes" id="UP000602050"/>
    </source>
</evidence>
<keyword evidence="5 6" id="KW-0472">Membrane</keyword>
<dbReference type="RefSeq" id="WP_188392826.1">
    <property type="nucleotide sequence ID" value="NZ_BMEV01000056.1"/>
</dbReference>
<comment type="caution">
    <text evidence="7">The sequence shown here is derived from an EMBL/GenBank/DDBJ whole genome shotgun (WGS) entry which is preliminary data.</text>
</comment>
<evidence type="ECO:0000256" key="1">
    <source>
        <dbReference type="ARBA" id="ARBA00004651"/>
    </source>
</evidence>
<feature type="transmembrane region" description="Helical" evidence="6">
    <location>
        <begin position="203"/>
        <end position="222"/>
    </location>
</feature>
<feature type="transmembrane region" description="Helical" evidence="6">
    <location>
        <begin position="127"/>
        <end position="153"/>
    </location>
</feature>
<feature type="transmembrane region" description="Helical" evidence="6">
    <location>
        <begin position="86"/>
        <end position="106"/>
    </location>
</feature>